<evidence type="ECO:0000313" key="2">
    <source>
        <dbReference type="EMBL" id="KAJ6824670.1"/>
    </source>
</evidence>
<sequence length="77" mass="8286">MFTHSFFQFSHSTSIQFLFSTPLLIDDEAATSSAAEEGQLPEGSSPSPPFPSNHLPLPDRPIITNFITADFASTVGS</sequence>
<name>A0AAX6G7M4_IRIPA</name>
<accession>A0AAX6G7M4</accession>
<gene>
    <name evidence="3" type="ORF">M6B38_281100</name>
    <name evidence="4" type="ORF">M6B38_281105</name>
    <name evidence="2" type="ORF">M6B38_382465</name>
</gene>
<evidence type="ECO:0000313" key="5">
    <source>
        <dbReference type="Proteomes" id="UP001140949"/>
    </source>
</evidence>
<dbReference type="EMBL" id="JANAVB010005598">
    <property type="protein sequence ID" value="KAJ6846490.1"/>
    <property type="molecule type" value="Genomic_DNA"/>
</dbReference>
<protein>
    <submittedName>
        <fullName evidence="2">Uncharacterized protein</fullName>
    </submittedName>
</protein>
<organism evidence="2 5">
    <name type="scientific">Iris pallida</name>
    <name type="common">Sweet iris</name>
    <dbReference type="NCBI Taxonomy" id="29817"/>
    <lineage>
        <taxon>Eukaryota</taxon>
        <taxon>Viridiplantae</taxon>
        <taxon>Streptophyta</taxon>
        <taxon>Embryophyta</taxon>
        <taxon>Tracheophyta</taxon>
        <taxon>Spermatophyta</taxon>
        <taxon>Magnoliopsida</taxon>
        <taxon>Liliopsida</taxon>
        <taxon>Asparagales</taxon>
        <taxon>Iridaceae</taxon>
        <taxon>Iridoideae</taxon>
        <taxon>Irideae</taxon>
        <taxon>Iris</taxon>
    </lineage>
</organism>
<evidence type="ECO:0000313" key="3">
    <source>
        <dbReference type="EMBL" id="KAJ6846489.1"/>
    </source>
</evidence>
<feature type="region of interest" description="Disordered" evidence="1">
    <location>
        <begin position="30"/>
        <end position="58"/>
    </location>
</feature>
<evidence type="ECO:0000313" key="4">
    <source>
        <dbReference type="EMBL" id="KAJ6846490.1"/>
    </source>
</evidence>
<proteinExistence type="predicted"/>
<dbReference type="AlphaFoldDB" id="A0AAX6G7M4"/>
<reference evidence="2" key="2">
    <citation type="submission" date="2023-04" db="EMBL/GenBank/DDBJ databases">
        <authorList>
            <person name="Bruccoleri R.E."/>
            <person name="Oakeley E.J."/>
            <person name="Faust A.-M."/>
            <person name="Dessus-Babus S."/>
            <person name="Altorfer M."/>
            <person name="Burckhardt D."/>
            <person name="Oertli M."/>
            <person name="Naumann U."/>
            <person name="Petersen F."/>
            <person name="Wong J."/>
        </authorList>
    </citation>
    <scope>NUCLEOTIDE SEQUENCE</scope>
    <source>
        <strain evidence="2">GSM-AAB239-AS_SAM_17_03QT</strain>
        <tissue evidence="2">Leaf</tissue>
    </source>
</reference>
<keyword evidence="5" id="KW-1185">Reference proteome</keyword>
<feature type="compositionally biased region" description="Low complexity" evidence="1">
    <location>
        <begin position="30"/>
        <end position="45"/>
    </location>
</feature>
<reference evidence="2" key="1">
    <citation type="journal article" date="2023" name="GigaByte">
        <title>Genome assembly of the bearded iris, Iris pallida Lam.</title>
        <authorList>
            <person name="Bruccoleri R.E."/>
            <person name="Oakeley E.J."/>
            <person name="Faust A.M.E."/>
            <person name="Altorfer M."/>
            <person name="Dessus-Babus S."/>
            <person name="Burckhardt D."/>
            <person name="Oertli M."/>
            <person name="Naumann U."/>
            <person name="Petersen F."/>
            <person name="Wong J."/>
        </authorList>
    </citation>
    <scope>NUCLEOTIDE SEQUENCE</scope>
    <source>
        <strain evidence="2">GSM-AAB239-AS_SAM_17_03QT</strain>
    </source>
</reference>
<dbReference type="Proteomes" id="UP001140949">
    <property type="component" value="Unassembled WGS sequence"/>
</dbReference>
<comment type="caution">
    <text evidence="2">The sequence shown here is derived from an EMBL/GenBank/DDBJ whole genome shotgun (WGS) entry which is preliminary data.</text>
</comment>
<evidence type="ECO:0000256" key="1">
    <source>
        <dbReference type="SAM" id="MobiDB-lite"/>
    </source>
</evidence>
<dbReference type="EMBL" id="JANAVB010005598">
    <property type="protein sequence ID" value="KAJ6846489.1"/>
    <property type="molecule type" value="Genomic_DNA"/>
</dbReference>
<dbReference type="EMBL" id="JANAVB010021858">
    <property type="protein sequence ID" value="KAJ6824670.1"/>
    <property type="molecule type" value="Genomic_DNA"/>
</dbReference>